<evidence type="ECO:0000256" key="11">
    <source>
        <dbReference type="ARBA" id="ARBA00023128"/>
    </source>
</evidence>
<dbReference type="GO" id="GO:0004523">
    <property type="term" value="F:RNA-DNA hybrid ribonuclease activity"/>
    <property type="evidence" value="ECO:0007669"/>
    <property type="project" value="TreeGrafter"/>
</dbReference>
<evidence type="ECO:0000256" key="7">
    <source>
        <dbReference type="ARBA" id="ARBA00022763"/>
    </source>
</evidence>
<dbReference type="GO" id="GO:0003677">
    <property type="term" value="F:DNA binding"/>
    <property type="evidence" value="ECO:0007669"/>
    <property type="project" value="InterPro"/>
</dbReference>
<dbReference type="GO" id="GO:0005634">
    <property type="term" value="C:nucleus"/>
    <property type="evidence" value="ECO:0007669"/>
    <property type="project" value="TreeGrafter"/>
</dbReference>
<dbReference type="GO" id="GO:0006260">
    <property type="term" value="P:DNA replication"/>
    <property type="evidence" value="ECO:0007669"/>
    <property type="project" value="UniProtKB-KW"/>
</dbReference>
<feature type="domain" description="XPG N-terminal" evidence="18">
    <location>
        <begin position="1"/>
        <end position="95"/>
    </location>
</feature>
<evidence type="ECO:0000256" key="5">
    <source>
        <dbReference type="ARBA" id="ARBA00022723"/>
    </source>
</evidence>
<gene>
    <name evidence="19" type="ORF">CesoFtcFv8_014448</name>
</gene>
<evidence type="ECO:0000256" key="1">
    <source>
        <dbReference type="ARBA" id="ARBA00001946"/>
    </source>
</evidence>
<dbReference type="SUPFAM" id="SSF47807">
    <property type="entry name" value="5' to 3' exonuclease, C-terminal subdomain"/>
    <property type="match status" value="1"/>
</dbReference>
<dbReference type="Gene3D" id="1.10.150.20">
    <property type="entry name" value="5' to 3' exonuclease, C-terminal subdomain"/>
    <property type="match status" value="1"/>
</dbReference>
<evidence type="ECO:0000256" key="8">
    <source>
        <dbReference type="ARBA" id="ARBA00022801"/>
    </source>
</evidence>
<keyword evidence="2" id="KW-0597">Phosphoprotein</keyword>
<keyword evidence="20" id="KW-1185">Reference proteome</keyword>
<dbReference type="PANTHER" id="PTHR11081:SF49">
    <property type="entry name" value="FLAP ENDONUCLEASE 1 HOMOLOG-RELATED"/>
    <property type="match status" value="1"/>
</dbReference>
<dbReference type="Pfam" id="PF00752">
    <property type="entry name" value="XPG_N"/>
    <property type="match status" value="1"/>
</dbReference>
<dbReference type="Pfam" id="PF00867">
    <property type="entry name" value="XPG_I"/>
    <property type="match status" value="1"/>
</dbReference>
<evidence type="ECO:0000259" key="18">
    <source>
        <dbReference type="SMART" id="SM00485"/>
    </source>
</evidence>
<organism evidence="19 20">
    <name type="scientific">Champsocephalus esox</name>
    <name type="common">pike icefish</name>
    <dbReference type="NCBI Taxonomy" id="159716"/>
    <lineage>
        <taxon>Eukaryota</taxon>
        <taxon>Metazoa</taxon>
        <taxon>Chordata</taxon>
        <taxon>Craniata</taxon>
        <taxon>Vertebrata</taxon>
        <taxon>Euteleostomi</taxon>
        <taxon>Actinopterygii</taxon>
        <taxon>Neopterygii</taxon>
        <taxon>Teleostei</taxon>
        <taxon>Neoteleostei</taxon>
        <taxon>Acanthomorphata</taxon>
        <taxon>Eupercaria</taxon>
        <taxon>Perciformes</taxon>
        <taxon>Notothenioidei</taxon>
        <taxon>Channichthyidae</taxon>
        <taxon>Champsocephalus</taxon>
    </lineage>
</organism>
<evidence type="ECO:0000256" key="12">
    <source>
        <dbReference type="ARBA" id="ARBA00023204"/>
    </source>
</evidence>
<feature type="domain" description="XPG-I" evidence="17">
    <location>
        <begin position="115"/>
        <end position="185"/>
    </location>
</feature>
<feature type="region of interest" description="Disordered" evidence="16">
    <location>
        <begin position="293"/>
        <end position="314"/>
    </location>
</feature>
<dbReference type="GO" id="GO:0030145">
    <property type="term" value="F:manganese ion binding"/>
    <property type="evidence" value="ECO:0007669"/>
    <property type="project" value="TreeGrafter"/>
</dbReference>
<evidence type="ECO:0000256" key="9">
    <source>
        <dbReference type="ARBA" id="ARBA00022839"/>
    </source>
</evidence>
<evidence type="ECO:0000256" key="16">
    <source>
        <dbReference type="SAM" id="MobiDB-lite"/>
    </source>
</evidence>
<keyword evidence="3" id="KW-0235">DNA replication</keyword>
<comment type="caution">
    <text evidence="19">The sequence shown here is derived from an EMBL/GenBank/DDBJ whole genome shotgun (WGS) entry which is preliminary data.</text>
</comment>
<protein>
    <recommendedName>
        <fullName evidence="21">Flap endonuclease 1 homolog</fullName>
    </recommendedName>
</protein>
<dbReference type="GO" id="GO:0017108">
    <property type="term" value="F:5'-flap endonuclease activity"/>
    <property type="evidence" value="ECO:0007669"/>
    <property type="project" value="TreeGrafter"/>
</dbReference>
<evidence type="ECO:0008006" key="21">
    <source>
        <dbReference type="Google" id="ProtNLM"/>
    </source>
</evidence>
<comment type="function">
    <text evidence="14">Structure-specific nuclease with 5'-flap endonuclease and 5'-3' exonuclease activities involved in DNA replication and repair. During DNA replication, cleaves the 5'-overhanging flap structure that is generated by displacement synthesis when DNA polymerase encounters the 5'-end of a downstream Okazaki fragment. It enters the flap from the 5'-end and then tracks to cleave the flap base, leaving a nick for ligation. Also involved in the long patch base excision repair (LP-BER) pathway, by cleaving within the apurinic/apyrimidinic (AP) site-terminated flap. Acts as a genome stabilization factor that prevents flaps from equilibrating into structures that lead to duplications and deletions. Also possesses 5'-3' exonuclease activity on nicked or gapped double-stranded DNA, and exhibits RNase H activity. Also involved in replication and repair of rDNA and in repairing mitochondrial DNA.</text>
</comment>
<comment type="cofactor">
    <cofactor evidence="1">
        <name>Mg(2+)</name>
        <dbReference type="ChEBI" id="CHEBI:18420"/>
    </cofactor>
</comment>
<keyword evidence="10" id="KW-0460">Magnesium</keyword>
<dbReference type="GO" id="GO:0000287">
    <property type="term" value="F:magnesium ion binding"/>
    <property type="evidence" value="ECO:0007669"/>
    <property type="project" value="TreeGrafter"/>
</dbReference>
<keyword evidence="12" id="KW-0234">DNA repair</keyword>
<dbReference type="InterPro" id="IPR006086">
    <property type="entry name" value="XPG-I_dom"/>
</dbReference>
<keyword evidence="4" id="KW-0540">Nuclease</keyword>
<keyword evidence="8" id="KW-0378">Hydrolase</keyword>
<dbReference type="GO" id="GO:0006281">
    <property type="term" value="P:DNA repair"/>
    <property type="evidence" value="ECO:0007669"/>
    <property type="project" value="UniProtKB-KW"/>
</dbReference>
<evidence type="ECO:0000256" key="15">
    <source>
        <dbReference type="ARBA" id="ARBA00034726"/>
    </source>
</evidence>
<dbReference type="SMART" id="SM00279">
    <property type="entry name" value="HhH2"/>
    <property type="match status" value="1"/>
</dbReference>
<dbReference type="EMBL" id="JAULUE010002057">
    <property type="protein sequence ID" value="KAK5888345.1"/>
    <property type="molecule type" value="Genomic_DNA"/>
</dbReference>
<dbReference type="PRINTS" id="PR00853">
    <property type="entry name" value="XPGRADSUPER"/>
</dbReference>
<evidence type="ECO:0000259" key="17">
    <source>
        <dbReference type="SMART" id="SM00484"/>
    </source>
</evidence>
<keyword evidence="9" id="KW-0269">Exonuclease</keyword>
<dbReference type="GO" id="GO:0008409">
    <property type="term" value="F:5'-3' exonuclease activity"/>
    <property type="evidence" value="ECO:0007669"/>
    <property type="project" value="TreeGrafter"/>
</dbReference>
<dbReference type="PANTHER" id="PTHR11081">
    <property type="entry name" value="FLAP ENDONUCLEASE FAMILY MEMBER"/>
    <property type="match status" value="1"/>
</dbReference>
<dbReference type="InterPro" id="IPR006085">
    <property type="entry name" value="XPG_DNA_repair_N"/>
</dbReference>
<dbReference type="InterPro" id="IPR036279">
    <property type="entry name" value="5-3_exonuclease_C_sf"/>
</dbReference>
<dbReference type="Proteomes" id="UP001335648">
    <property type="component" value="Unassembled WGS sequence"/>
</dbReference>
<dbReference type="Gene3D" id="3.40.50.1010">
    <property type="entry name" value="5'-nuclease"/>
    <property type="match status" value="1"/>
</dbReference>
<evidence type="ECO:0000256" key="14">
    <source>
        <dbReference type="ARBA" id="ARBA00029382"/>
    </source>
</evidence>
<evidence type="ECO:0000313" key="20">
    <source>
        <dbReference type="Proteomes" id="UP001335648"/>
    </source>
</evidence>
<dbReference type="SMART" id="SM00485">
    <property type="entry name" value="XPGN"/>
    <property type="match status" value="1"/>
</dbReference>
<evidence type="ECO:0000256" key="2">
    <source>
        <dbReference type="ARBA" id="ARBA00022553"/>
    </source>
</evidence>
<dbReference type="AlphaFoldDB" id="A0AAN8BQL1"/>
<dbReference type="CDD" id="cd09907">
    <property type="entry name" value="H3TH_FEN1-Euk"/>
    <property type="match status" value="1"/>
</dbReference>
<dbReference type="InterPro" id="IPR006084">
    <property type="entry name" value="XPG/Rad2"/>
</dbReference>
<reference evidence="19 20" key="1">
    <citation type="journal article" date="2023" name="Mol. Biol. Evol.">
        <title>Genomics of Secondarily Temperate Adaptation in the Only Non-Antarctic Icefish.</title>
        <authorList>
            <person name="Rivera-Colon A.G."/>
            <person name="Rayamajhi N."/>
            <person name="Minhas B.F."/>
            <person name="Madrigal G."/>
            <person name="Bilyk K.T."/>
            <person name="Yoon V."/>
            <person name="Hune M."/>
            <person name="Gregory S."/>
            <person name="Cheng C.H.C."/>
            <person name="Catchen J.M."/>
        </authorList>
    </citation>
    <scope>NUCLEOTIDE SEQUENCE [LARGE SCALE GENOMIC DNA]</scope>
    <source>
        <strain evidence="19">JC2023a</strain>
    </source>
</reference>
<dbReference type="FunFam" id="1.10.150.20:FF:000009">
    <property type="entry name" value="Flap endonuclease 1"/>
    <property type="match status" value="1"/>
</dbReference>
<keyword evidence="13" id="KW-0539">Nucleus</keyword>
<evidence type="ECO:0000256" key="3">
    <source>
        <dbReference type="ARBA" id="ARBA00022705"/>
    </source>
</evidence>
<accession>A0AAN8BQL1</accession>
<comment type="similarity">
    <text evidence="15">Belongs to the XPG/RAD2 endonuclease family. FEN1 subfamily.</text>
</comment>
<evidence type="ECO:0000313" key="19">
    <source>
        <dbReference type="EMBL" id="KAK5888345.1"/>
    </source>
</evidence>
<evidence type="ECO:0000256" key="4">
    <source>
        <dbReference type="ARBA" id="ARBA00022722"/>
    </source>
</evidence>
<evidence type="ECO:0000256" key="10">
    <source>
        <dbReference type="ARBA" id="ARBA00022842"/>
    </source>
</evidence>
<evidence type="ECO:0000256" key="6">
    <source>
        <dbReference type="ARBA" id="ARBA00022759"/>
    </source>
</evidence>
<keyword evidence="7" id="KW-0227">DNA damage</keyword>
<dbReference type="SMART" id="SM00484">
    <property type="entry name" value="XPGI"/>
    <property type="match status" value="1"/>
</dbReference>
<keyword evidence="11" id="KW-0496">Mitochondrion</keyword>
<name>A0AAN8BQL1_9TELE</name>
<dbReference type="InterPro" id="IPR008918">
    <property type="entry name" value="HhH2"/>
</dbReference>
<evidence type="ECO:0000256" key="13">
    <source>
        <dbReference type="ARBA" id="ARBA00023242"/>
    </source>
</evidence>
<keyword evidence="5" id="KW-0479">Metal-binding</keyword>
<sequence length="417" mass="46902">MGITKLADLIRQDAPCAISHKDISDYTGKVIALDTSIVMNQFRAATPSLSPLTGLFFRTLTFLEHGIKPVFVFDGKPPREKSTVLEKRAEAAGWRSPNRTGTASAQTRDCLQLLKLLGVPVIQAPGDAEALCAKLVRDGTVDAVASEDMDTLPFGANILIRQLNAKKDSDVIEYSLPKLLEKLKMTQEEFVDLCILLGCDYCDKIAGLGPTRALSLIQKHRTIENVVLHVNRKTHPVPHFWEYKEARKIFLDAAHSVAPELTWTEPDEESLVRLLCHVKYFKEERIRHRMEKFRQTRESKREEREKEKAEGQGKQTRIEDFFRVTRKRAQPVDASSSNGKRPKTKCPYVMGVLTPQLQLFKIQGFYFYSSGNLPYMALVLVRPVCLPLLLRVEEAVCQSPSLSARPLGKVSATTSLP</sequence>
<dbReference type="SUPFAM" id="SSF88723">
    <property type="entry name" value="PIN domain-like"/>
    <property type="match status" value="1"/>
</dbReference>
<keyword evidence="6" id="KW-0255">Endonuclease</keyword>
<proteinExistence type="inferred from homology"/>
<dbReference type="InterPro" id="IPR029060">
    <property type="entry name" value="PIN-like_dom_sf"/>
</dbReference>